<evidence type="ECO:0000256" key="3">
    <source>
        <dbReference type="ARBA" id="ARBA00022692"/>
    </source>
</evidence>
<feature type="domain" description="ABC3 transporter permease C-terminal" evidence="8">
    <location>
        <begin position="713"/>
        <end position="823"/>
    </location>
</feature>
<keyword evidence="2" id="KW-1003">Cell membrane</keyword>
<dbReference type="GO" id="GO:0005886">
    <property type="term" value="C:plasma membrane"/>
    <property type="evidence" value="ECO:0007669"/>
    <property type="project" value="UniProtKB-SubCell"/>
</dbReference>
<dbReference type="Proteomes" id="UP000593892">
    <property type="component" value="Chromosome"/>
</dbReference>
<name>A0A7S7NV13_PALFE</name>
<dbReference type="PANTHER" id="PTHR30572:SF4">
    <property type="entry name" value="ABC TRANSPORTER PERMEASE YTRF"/>
    <property type="match status" value="1"/>
</dbReference>
<comment type="similarity">
    <text evidence="6">Belongs to the ABC-4 integral membrane protein family.</text>
</comment>
<proteinExistence type="inferred from homology"/>
<feature type="transmembrane region" description="Helical" evidence="7">
    <location>
        <begin position="389"/>
        <end position="407"/>
    </location>
</feature>
<evidence type="ECO:0000259" key="9">
    <source>
        <dbReference type="Pfam" id="PF12704"/>
    </source>
</evidence>
<dbReference type="Pfam" id="PF02687">
    <property type="entry name" value="FtsX"/>
    <property type="match status" value="2"/>
</dbReference>
<dbReference type="PANTHER" id="PTHR30572">
    <property type="entry name" value="MEMBRANE COMPONENT OF TRANSPORTER-RELATED"/>
    <property type="match status" value="1"/>
</dbReference>
<feature type="transmembrane region" description="Helical" evidence="7">
    <location>
        <begin position="753"/>
        <end position="778"/>
    </location>
</feature>
<feature type="transmembrane region" description="Helical" evidence="7">
    <location>
        <begin position="436"/>
        <end position="457"/>
    </location>
</feature>
<evidence type="ECO:0000256" key="6">
    <source>
        <dbReference type="ARBA" id="ARBA00038076"/>
    </source>
</evidence>
<evidence type="ECO:0000259" key="8">
    <source>
        <dbReference type="Pfam" id="PF02687"/>
    </source>
</evidence>
<feature type="domain" description="MacB-like periplasmic core" evidence="9">
    <location>
        <begin position="36"/>
        <end position="255"/>
    </location>
</feature>
<feature type="transmembrane region" description="Helical" evidence="7">
    <location>
        <begin position="348"/>
        <end position="369"/>
    </location>
</feature>
<dbReference type="KEGG" id="pfer:IRI77_09950"/>
<keyword evidence="3 7" id="KW-0812">Transmembrane</keyword>
<feature type="transmembrane region" description="Helical" evidence="7">
    <location>
        <begin position="708"/>
        <end position="733"/>
    </location>
</feature>
<gene>
    <name evidence="10" type="ORF">IRI77_09950</name>
</gene>
<dbReference type="InterPro" id="IPR017800">
    <property type="entry name" value="ADOP"/>
</dbReference>
<keyword evidence="4 7" id="KW-1133">Transmembrane helix</keyword>
<feature type="transmembrane region" description="Helical" evidence="7">
    <location>
        <begin position="35"/>
        <end position="57"/>
    </location>
</feature>
<dbReference type="NCBIfam" id="TIGR03434">
    <property type="entry name" value="ADOP"/>
    <property type="match status" value="1"/>
</dbReference>
<protein>
    <submittedName>
        <fullName evidence="10">ABC transporter permease</fullName>
    </submittedName>
</protein>
<dbReference type="InterPro" id="IPR025857">
    <property type="entry name" value="MacB_PCD"/>
</dbReference>
<dbReference type="RefSeq" id="WP_194451918.1">
    <property type="nucleotide sequence ID" value="NZ_CP063849.1"/>
</dbReference>
<dbReference type="InterPro" id="IPR050250">
    <property type="entry name" value="Macrolide_Exporter_MacB"/>
</dbReference>
<evidence type="ECO:0000256" key="2">
    <source>
        <dbReference type="ARBA" id="ARBA00022475"/>
    </source>
</evidence>
<evidence type="ECO:0000256" key="7">
    <source>
        <dbReference type="SAM" id="Phobius"/>
    </source>
</evidence>
<accession>A0A7S7NV13</accession>
<organism evidence="10 11">
    <name type="scientific">Paludibaculum fermentans</name>
    <dbReference type="NCBI Taxonomy" id="1473598"/>
    <lineage>
        <taxon>Bacteria</taxon>
        <taxon>Pseudomonadati</taxon>
        <taxon>Acidobacteriota</taxon>
        <taxon>Terriglobia</taxon>
        <taxon>Bryobacterales</taxon>
        <taxon>Bryobacteraceae</taxon>
        <taxon>Paludibaculum</taxon>
    </lineage>
</organism>
<evidence type="ECO:0000313" key="10">
    <source>
        <dbReference type="EMBL" id="QOY90253.1"/>
    </source>
</evidence>
<evidence type="ECO:0000313" key="11">
    <source>
        <dbReference type="Proteomes" id="UP000593892"/>
    </source>
</evidence>
<dbReference type="Pfam" id="PF12704">
    <property type="entry name" value="MacB_PCD"/>
    <property type="match status" value="2"/>
</dbReference>
<feature type="domain" description="MacB-like periplasmic core" evidence="9">
    <location>
        <begin position="506"/>
        <end position="649"/>
    </location>
</feature>
<reference evidence="10 11" key="1">
    <citation type="submission" date="2020-10" db="EMBL/GenBank/DDBJ databases">
        <title>Complete genome sequence of Paludibaculum fermentans P105T, a facultatively anaerobic acidobacterium capable of dissimilatory Fe(III) reduction.</title>
        <authorList>
            <person name="Dedysh S.N."/>
            <person name="Beletsky A.V."/>
            <person name="Kulichevskaya I.S."/>
            <person name="Mardanov A.V."/>
            <person name="Ravin N.V."/>
        </authorList>
    </citation>
    <scope>NUCLEOTIDE SEQUENCE [LARGE SCALE GENOMIC DNA]</scope>
    <source>
        <strain evidence="10 11">P105</strain>
    </source>
</reference>
<dbReference type="AlphaFoldDB" id="A0A7S7NV13"/>
<dbReference type="GO" id="GO:0022857">
    <property type="term" value="F:transmembrane transporter activity"/>
    <property type="evidence" value="ECO:0007669"/>
    <property type="project" value="TreeGrafter"/>
</dbReference>
<comment type="subcellular location">
    <subcellularLocation>
        <location evidence="1">Cell membrane</location>
        <topology evidence="1">Multi-pass membrane protein</topology>
    </subcellularLocation>
</comment>
<feature type="transmembrane region" description="Helical" evidence="7">
    <location>
        <begin position="292"/>
        <end position="316"/>
    </location>
</feature>
<evidence type="ECO:0000256" key="5">
    <source>
        <dbReference type="ARBA" id="ARBA00023136"/>
    </source>
</evidence>
<dbReference type="EMBL" id="CP063849">
    <property type="protein sequence ID" value="QOY90253.1"/>
    <property type="molecule type" value="Genomic_DNA"/>
</dbReference>
<feature type="domain" description="ABC3 transporter permease C-terminal" evidence="8">
    <location>
        <begin position="299"/>
        <end position="408"/>
    </location>
</feature>
<evidence type="ECO:0000256" key="1">
    <source>
        <dbReference type="ARBA" id="ARBA00004651"/>
    </source>
</evidence>
<dbReference type="InterPro" id="IPR003838">
    <property type="entry name" value="ABC3_permease_C"/>
</dbReference>
<keyword evidence="5 7" id="KW-0472">Membrane</keyword>
<keyword evidence="11" id="KW-1185">Reference proteome</keyword>
<feature type="transmembrane region" description="Helical" evidence="7">
    <location>
        <begin position="798"/>
        <end position="818"/>
    </location>
</feature>
<evidence type="ECO:0000256" key="4">
    <source>
        <dbReference type="ARBA" id="ARBA00022989"/>
    </source>
</evidence>
<sequence>MTGHDETHGRYRELVSSFLHELRFAIRSLSRAKGLTATVVLTLALGIGANAAIFTLVRGVLLRPLVNRGEDRLIYIQQSARGMGAEEVAFSVPEIQDLRAGVKSLSAFGEFSTIDFTMVGLGDPREVRSGVVDGSFFEVMGLRPVLGRLLDKHDDGPNAAGACVLTHRFWTTQTKSDRNVLGKTIRLGERTATIVGVLEPAVPYPAETEIIANVVTSPHHLSATMVTGRVHRMTELFGRLAPGATLESARAELRAVYGSMIKQHSEAYSPKANFQVDARLLRDQITSPARNVLLILLGASVLMFVIACSNVANLILARTVRREGELCTRAALGATTGALRRTLLAESLVLCGAGAALGVISAGPMLAVLARYASRFSVRALDLTVDASMLWVGALLALVAAVALAMVPRLPSADSSRGFGPASGGVRITGSANRRLRAFAVTQIAASFVLLAGAAMLTKTLISLQSARTGFDTERVLTVSVPVMSYGKTPEQVLSFYKETIRQITSLPSVDGVAVGTFMPWRDGGKFGPGFSFTAEGRVPAPGEEDPRARFRTISPGYFTSLGVPLIAGRDFNEADRKDGEKVVIVSQSLAQRLFPNQEAVNHHMTWTDPVMKFVGISTEARRIIGVTADVDDENVVAGPAMTVYHPFSQEDLWAANLFIHTRGNPYSLITPVTRIIREKSSEQPVERAATLEDIRTEVLSPDRLNTLVFGGFAAVALAIAVVGVGGVLAFSVSGRTREFGIRLAIGSQPRHLVFGVLSQGAVIAGVGIAAGVVGGYALASAAGSVLPGMKMPGFVPVAGSAAVLVAAALVASLAPAARAARVDIMQALRSE</sequence>